<protein>
    <submittedName>
        <fullName evidence="1">Uncharacterized protein</fullName>
    </submittedName>
</protein>
<evidence type="ECO:0000313" key="1">
    <source>
        <dbReference type="EMBL" id="GER52672.1"/>
    </source>
</evidence>
<name>A0A5A7R5I4_STRAF</name>
<keyword evidence="2" id="KW-1185">Reference proteome</keyword>
<accession>A0A5A7R5I4</accession>
<dbReference type="EMBL" id="BKCP01010403">
    <property type="protein sequence ID" value="GER52672.1"/>
    <property type="molecule type" value="Genomic_DNA"/>
</dbReference>
<reference evidence="2" key="1">
    <citation type="journal article" date="2019" name="Curr. Biol.">
        <title>Genome Sequence of Striga asiatica Provides Insight into the Evolution of Plant Parasitism.</title>
        <authorList>
            <person name="Yoshida S."/>
            <person name="Kim S."/>
            <person name="Wafula E.K."/>
            <person name="Tanskanen J."/>
            <person name="Kim Y.M."/>
            <person name="Honaas L."/>
            <person name="Yang Z."/>
            <person name="Spallek T."/>
            <person name="Conn C.E."/>
            <person name="Ichihashi Y."/>
            <person name="Cheong K."/>
            <person name="Cui S."/>
            <person name="Der J.P."/>
            <person name="Gundlach H."/>
            <person name="Jiao Y."/>
            <person name="Hori C."/>
            <person name="Ishida J.K."/>
            <person name="Kasahara H."/>
            <person name="Kiba T."/>
            <person name="Kim M.S."/>
            <person name="Koo N."/>
            <person name="Laohavisit A."/>
            <person name="Lee Y.H."/>
            <person name="Lumba S."/>
            <person name="McCourt P."/>
            <person name="Mortimer J.C."/>
            <person name="Mutuku J.M."/>
            <person name="Nomura T."/>
            <person name="Sasaki-Sekimoto Y."/>
            <person name="Seto Y."/>
            <person name="Wang Y."/>
            <person name="Wakatake T."/>
            <person name="Sakakibara H."/>
            <person name="Demura T."/>
            <person name="Yamaguchi S."/>
            <person name="Yoneyama K."/>
            <person name="Manabe R.I."/>
            <person name="Nelson D.C."/>
            <person name="Schulman A.H."/>
            <person name="Timko M.P."/>
            <person name="dePamphilis C.W."/>
            <person name="Choi D."/>
            <person name="Shirasu K."/>
        </authorList>
    </citation>
    <scope>NUCLEOTIDE SEQUENCE [LARGE SCALE GENOMIC DNA]</scope>
    <source>
        <strain evidence="2">cv. UVA1</strain>
    </source>
</reference>
<evidence type="ECO:0000313" key="2">
    <source>
        <dbReference type="Proteomes" id="UP000325081"/>
    </source>
</evidence>
<gene>
    <name evidence="1" type="ORF">STAS_30131</name>
</gene>
<dbReference type="Proteomes" id="UP000325081">
    <property type="component" value="Unassembled WGS sequence"/>
</dbReference>
<sequence>MEITRGWLIDDLVEGVGVDGEWVGTERRHLAEKPWGEAWQRASSRMFSPAGRRCLSEADADAAAERGSEDVVDLCKGDRRNSSVKEILKPDFQTSPNSPMRIVTGTILGGMLGFYLMHRAELKYKEMWNERLRKYEEEMNKRKMQEAESNEFQESL</sequence>
<dbReference type="OrthoDB" id="1927707at2759"/>
<organism evidence="1 2">
    <name type="scientific">Striga asiatica</name>
    <name type="common">Asiatic witchweed</name>
    <name type="synonym">Buchnera asiatica</name>
    <dbReference type="NCBI Taxonomy" id="4170"/>
    <lineage>
        <taxon>Eukaryota</taxon>
        <taxon>Viridiplantae</taxon>
        <taxon>Streptophyta</taxon>
        <taxon>Embryophyta</taxon>
        <taxon>Tracheophyta</taxon>
        <taxon>Spermatophyta</taxon>
        <taxon>Magnoliopsida</taxon>
        <taxon>eudicotyledons</taxon>
        <taxon>Gunneridae</taxon>
        <taxon>Pentapetalae</taxon>
        <taxon>asterids</taxon>
        <taxon>lamiids</taxon>
        <taxon>Lamiales</taxon>
        <taxon>Orobanchaceae</taxon>
        <taxon>Buchnereae</taxon>
        <taxon>Striga</taxon>
    </lineage>
</organism>
<proteinExistence type="predicted"/>
<comment type="caution">
    <text evidence="1">The sequence shown here is derived from an EMBL/GenBank/DDBJ whole genome shotgun (WGS) entry which is preliminary data.</text>
</comment>
<dbReference type="AlphaFoldDB" id="A0A5A7R5I4"/>